<dbReference type="EMBL" id="CAJNOQ010004864">
    <property type="protein sequence ID" value="CAF1076931.1"/>
    <property type="molecule type" value="Genomic_DNA"/>
</dbReference>
<keyword evidence="3" id="KW-0677">Repeat</keyword>
<dbReference type="InterPro" id="IPR002110">
    <property type="entry name" value="Ankyrin_rpt"/>
</dbReference>
<evidence type="ECO:0000313" key="13">
    <source>
        <dbReference type="EMBL" id="CAF3843315.1"/>
    </source>
</evidence>
<dbReference type="InterPro" id="IPR018200">
    <property type="entry name" value="USP_CS"/>
</dbReference>
<dbReference type="SUPFAM" id="SSF48403">
    <property type="entry name" value="Ankyrin repeat"/>
    <property type="match status" value="1"/>
</dbReference>
<evidence type="ECO:0000256" key="2">
    <source>
        <dbReference type="ARBA" id="ARBA00022606"/>
    </source>
</evidence>
<feature type="region of interest" description="Disordered" evidence="9">
    <location>
        <begin position="1062"/>
        <end position="1102"/>
    </location>
</feature>
<dbReference type="Pfam" id="PF12796">
    <property type="entry name" value="Ank_2"/>
    <property type="match status" value="1"/>
</dbReference>
<feature type="transmembrane region" description="Helical" evidence="10">
    <location>
        <begin position="1673"/>
        <end position="1694"/>
    </location>
</feature>
<keyword evidence="10" id="KW-0812">Transmembrane</keyword>
<evidence type="ECO:0000256" key="5">
    <source>
        <dbReference type="ARBA" id="ARBA00023065"/>
    </source>
</evidence>
<feature type="transmembrane region" description="Helical" evidence="10">
    <location>
        <begin position="1833"/>
        <end position="1857"/>
    </location>
</feature>
<dbReference type="InterPro" id="IPR052076">
    <property type="entry name" value="TRP_cation_channel"/>
</dbReference>
<feature type="transmembrane region" description="Helical" evidence="10">
    <location>
        <begin position="1738"/>
        <end position="1760"/>
    </location>
</feature>
<feature type="region of interest" description="Disordered" evidence="9">
    <location>
        <begin position="446"/>
        <end position="486"/>
    </location>
</feature>
<reference evidence="12" key="1">
    <citation type="submission" date="2021-02" db="EMBL/GenBank/DDBJ databases">
        <authorList>
            <person name="Nowell W R."/>
        </authorList>
    </citation>
    <scope>NUCLEOTIDE SEQUENCE</scope>
</reference>
<dbReference type="InterPro" id="IPR038765">
    <property type="entry name" value="Papain-like_cys_pep_sf"/>
</dbReference>
<keyword evidence="2" id="KW-0716">Sensory transduction</keyword>
<keyword evidence="1" id="KW-0813">Transport</keyword>
<organism evidence="12 14">
    <name type="scientific">Didymodactylos carnosus</name>
    <dbReference type="NCBI Taxonomy" id="1234261"/>
    <lineage>
        <taxon>Eukaryota</taxon>
        <taxon>Metazoa</taxon>
        <taxon>Spiralia</taxon>
        <taxon>Gnathifera</taxon>
        <taxon>Rotifera</taxon>
        <taxon>Eurotatoria</taxon>
        <taxon>Bdelloidea</taxon>
        <taxon>Philodinida</taxon>
        <taxon>Philodinidae</taxon>
        <taxon>Didymodactylos</taxon>
    </lineage>
</organism>
<feature type="transmembrane region" description="Helical" evidence="10">
    <location>
        <begin position="1953"/>
        <end position="1975"/>
    </location>
</feature>
<dbReference type="PROSITE" id="PS00973">
    <property type="entry name" value="USP_2"/>
    <property type="match status" value="1"/>
</dbReference>
<dbReference type="GO" id="GO:0016579">
    <property type="term" value="P:protein deubiquitination"/>
    <property type="evidence" value="ECO:0007669"/>
    <property type="project" value="InterPro"/>
</dbReference>
<dbReference type="InterPro" id="IPR036770">
    <property type="entry name" value="Ankyrin_rpt-contain_sf"/>
</dbReference>
<feature type="transmembrane region" description="Helical" evidence="10">
    <location>
        <begin position="1807"/>
        <end position="1827"/>
    </location>
</feature>
<evidence type="ECO:0000256" key="4">
    <source>
        <dbReference type="ARBA" id="ARBA00023043"/>
    </source>
</evidence>
<dbReference type="Gene3D" id="3.90.70.10">
    <property type="entry name" value="Cysteine proteinases"/>
    <property type="match status" value="1"/>
</dbReference>
<dbReference type="InterPro" id="IPR028889">
    <property type="entry name" value="USP"/>
</dbReference>
<gene>
    <name evidence="12" type="ORF">GPM918_LOCUS17569</name>
    <name evidence="13" type="ORF">SRO942_LOCUS17567</name>
</gene>
<keyword evidence="8" id="KW-0175">Coiled coil</keyword>
<dbReference type="OrthoDB" id="5402602at2759"/>
<evidence type="ECO:0000256" key="7">
    <source>
        <dbReference type="ARBA" id="ARBA00023303"/>
    </source>
</evidence>
<name>A0A814MB24_9BILA</name>
<feature type="domain" description="USP" evidence="11">
    <location>
        <begin position="1"/>
        <end position="130"/>
    </location>
</feature>
<comment type="caution">
    <text evidence="12">The sequence shown here is derived from an EMBL/GenBank/DDBJ whole genome shotgun (WGS) entry which is preliminary data.</text>
</comment>
<feature type="transmembrane region" description="Helical" evidence="10">
    <location>
        <begin position="1907"/>
        <end position="1932"/>
    </location>
</feature>
<protein>
    <recommendedName>
        <fullName evidence="11">USP domain-containing protein</fullName>
    </recommendedName>
</protein>
<dbReference type="PANTHER" id="PTHR47143:SF1">
    <property type="entry name" value="ION_TRANS DOMAIN-CONTAINING PROTEIN"/>
    <property type="match status" value="1"/>
</dbReference>
<dbReference type="Pfam" id="PF00443">
    <property type="entry name" value="UCH"/>
    <property type="match status" value="1"/>
</dbReference>
<keyword evidence="14" id="KW-1185">Reference proteome</keyword>
<keyword evidence="7" id="KW-0407">Ion channel</keyword>
<dbReference type="GO" id="GO:0004843">
    <property type="term" value="F:cysteine-type deubiquitinase activity"/>
    <property type="evidence" value="ECO:0007669"/>
    <property type="project" value="InterPro"/>
</dbReference>
<feature type="compositionally biased region" description="Polar residues" evidence="9">
    <location>
        <begin position="1138"/>
        <end position="1156"/>
    </location>
</feature>
<dbReference type="GO" id="GO:1902495">
    <property type="term" value="C:transmembrane transporter complex"/>
    <property type="evidence" value="ECO:0007669"/>
    <property type="project" value="TreeGrafter"/>
</dbReference>
<sequence length="2098" mass="240542">MFDLCTLELQKRLMPAREKIKLSDDARLERDRAKKLGETVVEPKNLSKLQTSFPDDIGSNNSGFYQLIAVLTHKGRSSSSGHYVAWIRRNQTEWLMFDDENVTVVTEEDVIKLSGGGDWHTAYVVIYGPRPVEIEEKLSASESQAFLEEMYRKQNLHAIDGLPQTDTTCTTTQVVSSGLLLELRTEFETSTSLRIPVGFNYVHFLLLLLYDTCSIRDENFPLTRTYYRLRRKLITSKRIIINDDTLEHRQEILECIYKILNKNEQYLNEYVEETKLSIRQCPINCLFRLYSPLHIYFNMEPLENNEEKVGVICAGELFDLFRSHFMKQYTLERCDYLHYCIAHGKTRLIQAFFDQDTTDTWLTSKINSASDRHWLPLHYACYVGDRDIVEKLCHYKQNINPFHLLIPKARNRDFNEHPFDYLLRATGMGRETDVSSIRIPSIAIDNETKTQGDVDDEGEETDEELDELPTTATTETMGRERRDSFDYGTSPLTQAYDVEIPDADELEYSAVPQLSREKFLRKIAEQPKGIIYVVPSPLLLAAACVIQERTVAYDDIVKILLQSNLIDYDGINHVSLTKNVCDYFSKSKYVNFNQATIYRDLDCKDVAETIYYKCDALFTTTTNIKDNDISNNLIPPSKTVNNYSTPIEATTTTQNDSRLLLTAPSSEDGTVTTISEDGSLTNADITAQIYCFITVLLQRNIFMHFPNWDHHLLKNVLQLYSEQIQKIFHCYPKALATQGQIIHSEKLNELTWKLIVSYEMMATSDHSEPSGKTFSYQLFQVSVEYYFILSYADLLADTYFTIYHTPLSIVVQNECLTMLDTLLHCFFTRRGFSRWGTLSIYELETCFDLLFQSKKNFQTFSLLCSIVKRYYQQTTTDSFSDGNTSMIQRIFVYAFASCVKRNARMELDYLIRNFSLIYYDSCLHYPSDIRHNVLSYCVVRNQASILEQLMLNIKQSMYKIEQQKQNSTWNPSKAWSLATTLYSLTLQPTNIDTEQQQQQSTSLISTILHLNQELQNGENSSNGGASSNNQNSTSPLSYAMNLVYTCTGDEYRQCRRVRNTAISKRKQRGNEKRQPIILQNDFEFRPSRSETTTPTHQHHKPGGRLLKNLKQLQFKLTHPNQHYVQQINNSDLFTQNQQSVNNRSRGGQSNETFQSSVDEKDTFVQSPVSRSIPDISSIRAVVRNSETYALIGDCDETNTTTVEQQNLLQLESENSNKHIADRGCRALITTPLVPQLTYIPVQSELDQNQIGYGVGKGGEDEDDTVRGQTLLHVAARLQGHEDIVRVLIADSPIGNSIMNLKGQIPLLCAIEAGSTSTAQLLLEADPQSLTAIDDKKSSVFHYACHNKNDVILASAIALLRRLSSSQAVRVQALRNLVEKNSVHETPFSIACSNGSIKCIKQFISSKWLHRRIPLSDLITADAMKTCIDNDQLEIVTYLVSDLKRFRVILDLVIDTIFTESMQQNQDVIVGRRLYNLLEYSILLKKGDFVKIFVSVVVPRRSMLHPKVQQQHPYLLVRNSSITNIHQQQLNRGGLQGDLDGIGPNTLHDEYKKFLTRYSLPFINEQCDQTPIQRMLKSKKLLPYVPSLLEQFIDENGLDLSVIDDCLCSKPTDEHCIYGRNSLTSQTSSQRFSTAHWLKEHPLNLISEFDYPPIYDHPIVKTAVDTKIQLFGNLLYAFILLLQVIYVVLYTGVALTTSTPIAYDSTYNNFENSTCLDMCEMLTNKTFNGGHTKRTQTLIIFRFLLLIFSCAALIKEFIQVLTQRGRYFRTIFINSLEIQTYTCAAIFAMNTNDCTKLTGIRCKYQWDLGAIGIATVWTTLLLVFVNSLKMGKYGLLFINVFLTFLKFCLIYIFIWIGYLLAFHMLLTHVASFQSIFLAIPKMVAMLTGEYDFDDLFFINGEHVKGTTAAMVLFALFVFTMNICVMNILIGLAVSDVNKFQLNAKHENLRSRIKTILSFQAKFGLICQIFSRMVFAITRSFKGSLNRFAMRFPHVLGLKYDLSKLDIRVKQIQVPRSQQPGRIAQQQKVINCKVGYVSKKNDLTQTSLFIEDPQEKILRKSEEVKEELERTQLRISQELHRLTLTFAADFDELKRKLIEK</sequence>
<dbReference type="EMBL" id="CAJOBC010004864">
    <property type="protein sequence ID" value="CAF3843315.1"/>
    <property type="molecule type" value="Genomic_DNA"/>
</dbReference>
<feature type="region of interest" description="Disordered" evidence="9">
    <location>
        <begin position="1015"/>
        <end position="1034"/>
    </location>
</feature>
<feature type="region of interest" description="Disordered" evidence="9">
    <location>
        <begin position="1138"/>
        <end position="1168"/>
    </location>
</feature>
<dbReference type="SUPFAM" id="SSF54001">
    <property type="entry name" value="Cysteine proteinases"/>
    <property type="match status" value="1"/>
</dbReference>
<dbReference type="SMART" id="SM00248">
    <property type="entry name" value="ANK"/>
    <property type="match status" value="6"/>
</dbReference>
<feature type="compositionally biased region" description="Acidic residues" evidence="9">
    <location>
        <begin position="453"/>
        <end position="467"/>
    </location>
</feature>
<evidence type="ECO:0000256" key="1">
    <source>
        <dbReference type="ARBA" id="ARBA00022448"/>
    </source>
</evidence>
<evidence type="ECO:0000256" key="6">
    <source>
        <dbReference type="ARBA" id="ARBA00023180"/>
    </source>
</evidence>
<accession>A0A814MB24</accession>
<keyword evidence="6" id="KW-0325">Glycoprotein</keyword>
<feature type="compositionally biased region" description="Low complexity" evidence="9">
    <location>
        <begin position="1016"/>
        <end position="1034"/>
    </location>
</feature>
<evidence type="ECO:0000256" key="3">
    <source>
        <dbReference type="ARBA" id="ARBA00022737"/>
    </source>
</evidence>
<evidence type="ECO:0000256" key="10">
    <source>
        <dbReference type="SAM" id="Phobius"/>
    </source>
</evidence>
<keyword evidence="4" id="KW-0040">ANK repeat</keyword>
<dbReference type="Gene3D" id="1.25.40.20">
    <property type="entry name" value="Ankyrin repeat-containing domain"/>
    <property type="match status" value="2"/>
</dbReference>
<keyword evidence="5" id="KW-0406">Ion transport</keyword>
<dbReference type="PROSITE" id="PS50235">
    <property type="entry name" value="USP_3"/>
    <property type="match status" value="1"/>
</dbReference>
<dbReference type="InterPro" id="IPR001394">
    <property type="entry name" value="Peptidase_C19_UCH"/>
</dbReference>
<evidence type="ECO:0000256" key="9">
    <source>
        <dbReference type="SAM" id="MobiDB-lite"/>
    </source>
</evidence>
<keyword evidence="10" id="KW-0472">Membrane</keyword>
<evidence type="ECO:0000313" key="14">
    <source>
        <dbReference type="Proteomes" id="UP000663829"/>
    </source>
</evidence>
<evidence type="ECO:0000313" key="12">
    <source>
        <dbReference type="EMBL" id="CAF1076931.1"/>
    </source>
</evidence>
<dbReference type="Proteomes" id="UP000681722">
    <property type="component" value="Unassembled WGS sequence"/>
</dbReference>
<evidence type="ECO:0000259" key="11">
    <source>
        <dbReference type="PROSITE" id="PS50235"/>
    </source>
</evidence>
<feature type="coiled-coil region" evidence="8">
    <location>
        <begin position="2052"/>
        <end position="2079"/>
    </location>
</feature>
<dbReference type="PANTHER" id="PTHR47143">
    <property type="entry name" value="TRANSIENT RECEPTOR POTENTIAL CATION CHANNEL PROTEIN PAINLESS"/>
    <property type="match status" value="1"/>
</dbReference>
<evidence type="ECO:0000256" key="8">
    <source>
        <dbReference type="SAM" id="Coils"/>
    </source>
</evidence>
<dbReference type="Proteomes" id="UP000663829">
    <property type="component" value="Unassembled WGS sequence"/>
</dbReference>
<proteinExistence type="predicted"/>
<keyword evidence="10" id="KW-1133">Transmembrane helix</keyword>
<dbReference type="GO" id="GO:0034220">
    <property type="term" value="P:monoatomic ion transmembrane transport"/>
    <property type="evidence" value="ECO:0007669"/>
    <property type="project" value="UniProtKB-KW"/>
</dbReference>
<dbReference type="GO" id="GO:0022857">
    <property type="term" value="F:transmembrane transporter activity"/>
    <property type="evidence" value="ECO:0007669"/>
    <property type="project" value="TreeGrafter"/>
</dbReference>